<dbReference type="Proteomes" id="UP001165082">
    <property type="component" value="Unassembled WGS sequence"/>
</dbReference>
<dbReference type="AlphaFoldDB" id="A0A9W7A448"/>
<sequence length="189" mass="20596">MKFQVILHVLNVALLFVVVAVLLKDKGSINDSATGFVSEGAESSGRTLTGLGKGKGSECYDKDGELQLKWVGTYGNMYNKGYVQAINEPYPLPIAQYTGTLFDIIRGPEDTNSYEWTLRGDKTIAQQFDGKLMGQEVGDPASFVLKPISIGADCEVLRISGIYQENGFACAEQTTQCSTSSWIFTADRV</sequence>
<proteinExistence type="predicted"/>
<accession>A0A9W7A448</accession>
<keyword evidence="1" id="KW-0472">Membrane</keyword>
<protein>
    <submittedName>
        <fullName evidence="2">Uncharacterized protein</fullName>
    </submittedName>
</protein>
<dbReference type="EMBL" id="BRXZ01001107">
    <property type="protein sequence ID" value="GMH62557.1"/>
    <property type="molecule type" value="Genomic_DNA"/>
</dbReference>
<keyword evidence="1" id="KW-0812">Transmembrane</keyword>
<comment type="caution">
    <text evidence="2">The sequence shown here is derived from an EMBL/GenBank/DDBJ whole genome shotgun (WGS) entry which is preliminary data.</text>
</comment>
<reference evidence="2" key="1">
    <citation type="submission" date="2022-07" db="EMBL/GenBank/DDBJ databases">
        <title>Genome analysis of Parmales, a sister group of diatoms, reveals the evolutionary specialization of diatoms from phago-mixotrophs to photoautotrophs.</title>
        <authorList>
            <person name="Ban H."/>
            <person name="Sato S."/>
            <person name="Yoshikawa S."/>
            <person name="Kazumasa Y."/>
            <person name="Nakamura Y."/>
            <person name="Ichinomiya M."/>
            <person name="Saitoh K."/>
            <person name="Sato N."/>
            <person name="Blanc-Mathieu R."/>
            <person name="Endo H."/>
            <person name="Kuwata A."/>
            <person name="Ogata H."/>
        </authorList>
    </citation>
    <scope>NUCLEOTIDE SEQUENCE</scope>
</reference>
<evidence type="ECO:0000256" key="1">
    <source>
        <dbReference type="SAM" id="Phobius"/>
    </source>
</evidence>
<keyword evidence="3" id="KW-1185">Reference proteome</keyword>
<feature type="transmembrane region" description="Helical" evidence="1">
    <location>
        <begin position="6"/>
        <end position="23"/>
    </location>
</feature>
<dbReference type="OrthoDB" id="10431127at2759"/>
<evidence type="ECO:0000313" key="2">
    <source>
        <dbReference type="EMBL" id="GMH62557.1"/>
    </source>
</evidence>
<evidence type="ECO:0000313" key="3">
    <source>
        <dbReference type="Proteomes" id="UP001165082"/>
    </source>
</evidence>
<gene>
    <name evidence="2" type="ORF">TrRE_jg2121</name>
</gene>
<keyword evidence="1" id="KW-1133">Transmembrane helix</keyword>
<name>A0A9W7A448_9STRA</name>
<organism evidence="2 3">
    <name type="scientific">Triparma retinervis</name>
    <dbReference type="NCBI Taxonomy" id="2557542"/>
    <lineage>
        <taxon>Eukaryota</taxon>
        <taxon>Sar</taxon>
        <taxon>Stramenopiles</taxon>
        <taxon>Ochrophyta</taxon>
        <taxon>Bolidophyceae</taxon>
        <taxon>Parmales</taxon>
        <taxon>Triparmaceae</taxon>
        <taxon>Triparma</taxon>
    </lineage>
</organism>